<dbReference type="Gene3D" id="1.10.3210.10">
    <property type="entry name" value="Hypothetical protein af1432"/>
    <property type="match status" value="1"/>
</dbReference>
<keyword evidence="7" id="KW-0808">Transferase</keyword>
<dbReference type="InterPro" id="IPR036412">
    <property type="entry name" value="HAD-like_sf"/>
</dbReference>
<evidence type="ECO:0000256" key="11">
    <source>
        <dbReference type="ARBA" id="ARBA00031350"/>
    </source>
</evidence>
<dbReference type="Gene3D" id="1.10.150.240">
    <property type="entry name" value="Putative phosphatase, domain 2"/>
    <property type="match status" value="1"/>
</dbReference>
<dbReference type="Gene3D" id="3.40.50.620">
    <property type="entry name" value="HUPs"/>
    <property type="match status" value="1"/>
</dbReference>
<dbReference type="Pfam" id="PF00702">
    <property type="entry name" value="Hydrolase"/>
    <property type="match status" value="1"/>
</dbReference>
<dbReference type="GO" id="GO:0004719">
    <property type="term" value="F:protein-L-isoaspartate (D-aspartate) O-methyltransferase activity"/>
    <property type="evidence" value="ECO:0007669"/>
    <property type="project" value="UniProtKB-EC"/>
</dbReference>
<evidence type="ECO:0000256" key="1">
    <source>
        <dbReference type="ARBA" id="ARBA00004496"/>
    </source>
</evidence>
<keyword evidence="6" id="KW-0489">Methyltransferase</keyword>
<evidence type="ECO:0000256" key="3">
    <source>
        <dbReference type="ARBA" id="ARBA00011890"/>
    </source>
</evidence>
<comment type="subcellular location">
    <subcellularLocation>
        <location evidence="1">Cytoplasm</location>
    </subcellularLocation>
</comment>
<proteinExistence type="inferred from homology"/>
<dbReference type="Gene3D" id="3.40.50.150">
    <property type="entry name" value="Vaccinia Virus protein VP39"/>
    <property type="match status" value="1"/>
</dbReference>
<dbReference type="EMBL" id="PEWV01000025">
    <property type="protein sequence ID" value="PIU41963.1"/>
    <property type="molecule type" value="Genomic_DNA"/>
</dbReference>
<dbReference type="EC" id="2.1.1.77" evidence="3"/>
<dbReference type="SUPFAM" id="SSF56784">
    <property type="entry name" value="HAD-like"/>
    <property type="match status" value="1"/>
</dbReference>
<dbReference type="SUPFAM" id="SSF53335">
    <property type="entry name" value="S-adenosyl-L-methionine-dependent methyltransferases"/>
    <property type="match status" value="1"/>
</dbReference>
<dbReference type="InterPro" id="IPR029063">
    <property type="entry name" value="SAM-dependent_MTases_sf"/>
</dbReference>
<keyword evidence="5" id="KW-0963">Cytoplasm</keyword>
<dbReference type="CDD" id="cd02440">
    <property type="entry name" value="AdoMet_MTases"/>
    <property type="match status" value="1"/>
</dbReference>
<dbReference type="Proteomes" id="UP000230052">
    <property type="component" value="Unassembled WGS sequence"/>
</dbReference>
<dbReference type="InterPro" id="IPR000682">
    <property type="entry name" value="PCMT"/>
</dbReference>
<sequence>MIRMRKKKLIQIVALITSWIFLCQNISFAGVSHPETAFCLKQPTTFCPDEIVEALGDRPLAYSSVAILCEIVKTQHDKGVPQAQALEQLSAYVGENADKLQGIEIVPGEGYCFKVTLHPDLGGGVYLIGYDADGKHIFRPVQAYAEEDTGHAEASGSQRGYETGGEKANLRFRETDEPVEQEIVAEIHRKLDAVLAVDLDFMYLRSSVGLMWDILVSRDRGENAVYADYYADGASLDVVWGEGMNVTAVSVTDPLNNNADITRQRIIVNKHLKDVLDELSGIAGGEHIPTNTVDSVLSYFDDMRTSGYEETREIYDWFSTDLIEAASDPEILKAAASLFIEHEIIHELVELKLHQMRLIMQARGEAVLPEVNSEMVATLIARKALKQFILDYAATHKIKATHLEAAMLLVEELVNRKDRDSQDGTYSLAMRFFLKRDMLSFDRPYLGHVRDFHREHLRYEEKPNYYAIGRYLAFLGMREEKQSAFGLNPRFVADPQVVTAQVAQARAMLKASQAQLPDTGIVSASDRTTQPAEKGPGGEAAKAEEAVRNLIQNIETLSADIGDAGIPQIRALLTLISRVLQDLRGIKIEGLNRWSGEAFLSCMSTLTVGFNAARGILVRRGGEHTLPLISRIDSMSRDITSLQDSVTHLPAFGLVSEAVTHKLMASRDMTEEELQSKEAMLYASIKEELLKRNHREDIVRDVINAMMENRRHNFIPPGLIASAYESSPLPGQAISSPIMVAEMTALLIENIPDYRNAVILEIGTGSGWQAAILGSLVKEVYTVETLERLAKDAHKNITRAGRNNVHVIVGDGSAPLFREEMSFDGIMVTAGAPRLPAALRDELKDGGAIVIPITGKTGRGTLNLIQKRAKEDESGEETVMLAREIMEYRFVPLLGMEGQATGPADTAGGYILKGEIALEELQSIIENGDIEPFNFRHTNIPLNNLRRFIRARLKGLLSEDEINGIMMTLIPKNMYEFGSVIITSRDIPPEEDNFVLGFNSHAPLLRNISMNGERLGGQRVMLGYAADFVRYLSHVESYSSGETKTSLVAEYLLHEALESFYDHEACREIQKKAFPENYQGPYENEGLLRECIRSYINQQLGLAERRANLKLSAHEGKLTRGEFSVFEETTGGEVGFPERFDYEAYAAELERFVYLQIINPWQASSILRTMADYSGPEPGRYAQELVENAARTRGRGKLDREWEEFTQRHGNRLPPLLLPGQKIWHLHYGEGRIISVEGKGEERVLTINFGAGEKKLILAHARNYIQGLRQNSFATQDLSQAINERRAKARVYSLDELMQAMEHGERVIVPDGREVFNTRWGQIDLKNLNNLELYTGRQSGFYLARDIELAVERGYIRLGRAQILASPKICERLSREVRSRLGIQIQQVGWIKFWDLKDMLEAAPASYRGVAGMIEVAKTVHVSNLADMYRIFGEPEFISEYGWHDIRCTVERLDRLEALLAQVPANFTGRQGQLEMTRRLDINKPGELYALVPYLEAKYNLTLGWIDTEFTTSQMEAVTAAPDMTLYMDAVTVPTVATAPTVQSILSAPEEERLVLAQALLSSRKKLFANSDQFTIEQLATLDDGVVITGNNLKPQGELGIGGVDVFRFGNYPGHKVQFEVLQGHPYRVWIFDDSDKLVEFIQLGTIYRPDGTLVKTFHGKIEKPEFAKLNNVEIRDHYVKEDGTLTIGGRNVKMGEGYKYHQAVIEVREGQIWEVTLVNEETGERTPRPFCLVYDKKSGKLVDSFLRNLSSTRFKEYDGVTIRGLRLDKFGNLAVGAKKKPIPHFSKHKSKKVELDVIQGQYDRVRIYDEEDNLLEDHEFALMYDEKGELFNSFWDTLAEGTYLSLKNVTIKRFKLNKAGVINLGGPAGQGAVVFSQYPIDKYPDHRGALTVVENGIVSRATLLDGAGNIVEGQDRRYSLVYDPEGNLKASFFRVDTIDDLKEFGTCTIKHFWLNDVSGGLHLGKHWAAFTNYKGHEVEIDLIDGVVTQVRILGAGREVLDTCNFALIYNAEGQLVDSFWEMLSPEKLAELKDHIIKRVRLGAMATKDIGGKVGPGGKTSRIKVPGHANEEIIIIVKNGEVSEVQDKAGNHLDATITAAIEGEAEVPEGAPEVTIEGIYAVQSTIGVGLDGVKYEEAFADPANKEDSDAQLVKLREEIEEKVSAREERIVTGDEAVSEVEWLLGRLCEITNCSDPLFRANMSPHMQALPDVVRRLAAEPSPELLIASMLHDADRFFDGYYVAIKDEPPVDSPRHQNYYKPIQHPRMAADFARSLLELLGIDPRLIANVDLLIRNHEKGIRKDTMPEPLPAQEATLAHLIEDSAVLRDADAMSFFTPVLFTNDLMDLRSKGREEEFSAEVHEKYNRVSDEARRIIDGLMEERHDEYLALEGGQDAYAIFAEVQSKFMQAKGPEGSPAEALRDLFGSRDTLRDKPITITSAINGTADVPKWRSENSKTGKPYARSTISNELRALERLGILQLIEPPRPGKSTQYRLSPLFFQIQDAETLNRICNIQIDNDRLLQHWSYDRAKLGKAADEIRKILGAAKTAPSILAPGIFDLDLELEGLIVAEPGRQKLAEIETTINALLTQIQGLIESGEIHPEISFDPDTNVISGALPDRPLRVGFYPIAGDPPHWGHLAVMLQSIVDLKLDKLIIISRGAPTYKSGLSSESVRFGLIEAMTSRLAPIVQFSPIGSKRDDTSVQYIPEILDVNPDIGVNAYYIGGDEYGDELWRRFEPLVTEQRLSPSHSIGVALISRQNHREELQKRLESVESVIPLATIQNPIDGLSSAALKEDMQQPGIPYFIRLLIQQYGFYGVAASGLPNICEAAFKVMESRRRVIKAERDAETGVSVEGRAGVESSAVTPTLEAKEVMDIFNAFENTYEASPQNCTCQTIEFGLINRTYRLVIKEEGIEYQYFVQKINSVFNVEAMDHNLQLLERLQNETVLPEDWDRLDFLNVKSACRSGVLTKLYRDADGAVWRVSKGIPGEIETYLTLEDIPERDLLTAIYNIGRSIAVIDNMYNSIESDQWMTPLPNMTSLKYHWSYLNSVLSGERVTLSLSQDSSRKVELQRDRMSGYEKRVSPLLDDLNARRYLPDNEVNIGTGIYNNDVRPKNAIFKRKPDTGELYVASWLDPDSTQPARLFNDLAIAIRTTTYMVVMNYGDINDDPQLLMSIVDYLADCIIDGYIELGQTNRIDRGLMKWYAYRYILEYYHTWCDRFLADFLVGDKYFELDPREPNDTNLTRAEMGMEFLKRFERILASQGIEVNDTSAFSALATQAESSRVAYEFPAPAAVNTVFFDAGNILLKVDYHRATRALAQYSDKTEDFIYQKILSDEILVPFESGQVTPEAYFQNLKKIFNLNMTFEEFMPIFSDIYEANQPVADMMAALKERGYKIFIITNTNPIHRDYMPSKYKDIFGIADGVIASCDVGCMKTDKRIFETALERAGVSADRAVFIDDVEDYVTTARSAGISGIQYHYRDGPVLYDALCRAFEGQSLAAEARSFVSSLRGLAKPAQEDGEEILVGIDTTIGNLGSYAPNLLKVLAELKDQEGLSNLVVIASDGTELSARVNSYIRDAEKAGKKVRVVSVVKESNRGKHMFDSLAGKAQIVSVDDSQVIEGESLNQYIPVTRIIELALKRLLNKPHEPIPYVAESEENGILKLILSVQEGAKPLTSDELRQRYDEEAEFIGKA</sequence>
<evidence type="ECO:0000313" key="12">
    <source>
        <dbReference type="EMBL" id="PIU41963.1"/>
    </source>
</evidence>
<dbReference type="PANTHER" id="PTHR11579:SF0">
    <property type="entry name" value="PROTEIN-L-ISOASPARTATE(D-ASPARTATE) O-METHYLTRANSFERASE"/>
    <property type="match status" value="1"/>
</dbReference>
<accession>A0A2J0L1G2</accession>
<dbReference type="SUPFAM" id="SSF52374">
    <property type="entry name" value="Nucleotidylyl transferase"/>
    <property type="match status" value="1"/>
</dbReference>
<protein>
    <recommendedName>
        <fullName evidence="4">Protein-L-isoaspartate O-methyltransferase</fullName>
        <ecNumber evidence="3">2.1.1.77</ecNumber>
    </recommendedName>
    <alternativeName>
        <fullName evidence="11">L-isoaspartyl protein carboxyl methyltransferase</fullName>
    </alternativeName>
    <alternativeName>
        <fullName evidence="9">Protein L-isoaspartyl methyltransferase</fullName>
    </alternativeName>
    <alternativeName>
        <fullName evidence="10">Protein-beta-aspartate methyltransferase</fullName>
    </alternativeName>
</protein>
<gene>
    <name evidence="12" type="ORF">COS99_02515</name>
</gene>
<evidence type="ECO:0000256" key="2">
    <source>
        <dbReference type="ARBA" id="ARBA00005369"/>
    </source>
</evidence>
<dbReference type="SFLD" id="SFLDG01129">
    <property type="entry name" value="C1.5:_HAD__Beta-PGM__Phosphata"/>
    <property type="match status" value="1"/>
</dbReference>
<dbReference type="GO" id="GO:0032259">
    <property type="term" value="P:methylation"/>
    <property type="evidence" value="ECO:0007669"/>
    <property type="project" value="UniProtKB-KW"/>
</dbReference>
<dbReference type="InterPro" id="IPR023214">
    <property type="entry name" value="HAD_sf"/>
</dbReference>
<evidence type="ECO:0000256" key="9">
    <source>
        <dbReference type="ARBA" id="ARBA00030757"/>
    </source>
</evidence>
<dbReference type="Pfam" id="PF01135">
    <property type="entry name" value="PCMT"/>
    <property type="match status" value="1"/>
</dbReference>
<evidence type="ECO:0000256" key="7">
    <source>
        <dbReference type="ARBA" id="ARBA00022679"/>
    </source>
</evidence>
<evidence type="ECO:0000256" key="5">
    <source>
        <dbReference type="ARBA" id="ARBA00022490"/>
    </source>
</evidence>
<organism evidence="12 13">
    <name type="scientific">Candidatus Aquitaenariimonas noxiae</name>
    <dbReference type="NCBI Taxonomy" id="1974741"/>
    <lineage>
        <taxon>Bacteria</taxon>
        <taxon>Pseudomonadati</taxon>
        <taxon>Candidatus Omnitrophota</taxon>
        <taxon>Candidatus Aquitaenariimonas</taxon>
    </lineage>
</organism>
<dbReference type="InterPro" id="IPR023198">
    <property type="entry name" value="PGP-like_dom2"/>
</dbReference>
<name>A0A2J0L1G2_9BACT</name>
<keyword evidence="8" id="KW-0949">S-adenosyl-L-methionine</keyword>
<evidence type="ECO:0000256" key="6">
    <source>
        <dbReference type="ARBA" id="ARBA00022603"/>
    </source>
</evidence>
<dbReference type="InterPro" id="IPR014729">
    <property type="entry name" value="Rossmann-like_a/b/a_fold"/>
</dbReference>
<dbReference type="GO" id="GO:0005737">
    <property type="term" value="C:cytoplasm"/>
    <property type="evidence" value="ECO:0007669"/>
    <property type="project" value="UniProtKB-SubCell"/>
</dbReference>
<reference evidence="12 13" key="1">
    <citation type="submission" date="2017-09" db="EMBL/GenBank/DDBJ databases">
        <title>Depth-based differentiation of microbial function through sediment-hosted aquifers and enrichment of novel symbionts in the deep terrestrial subsurface.</title>
        <authorList>
            <person name="Probst A.J."/>
            <person name="Ladd B."/>
            <person name="Jarett J.K."/>
            <person name="Geller-Mcgrath D.E."/>
            <person name="Sieber C.M."/>
            <person name="Emerson J.B."/>
            <person name="Anantharaman K."/>
            <person name="Thomas B.C."/>
            <person name="Malmstrom R."/>
            <person name="Stieglmeier M."/>
            <person name="Klingl A."/>
            <person name="Woyke T."/>
            <person name="Ryan C.M."/>
            <person name="Banfield J.F."/>
        </authorList>
    </citation>
    <scope>NUCLEOTIDE SEQUENCE [LARGE SCALE GENOMIC DNA]</scope>
    <source>
        <strain evidence="12">CG07_land_8_20_14_0_80_42_15</strain>
    </source>
</reference>
<dbReference type="SFLD" id="SFLDS00003">
    <property type="entry name" value="Haloacid_Dehalogenase"/>
    <property type="match status" value="1"/>
</dbReference>
<dbReference type="Gene3D" id="3.40.50.1000">
    <property type="entry name" value="HAD superfamily/HAD-like"/>
    <property type="match status" value="1"/>
</dbReference>
<evidence type="ECO:0000313" key="13">
    <source>
        <dbReference type="Proteomes" id="UP000230052"/>
    </source>
</evidence>
<evidence type="ECO:0000256" key="8">
    <source>
        <dbReference type="ARBA" id="ARBA00022691"/>
    </source>
</evidence>
<comment type="similarity">
    <text evidence="2">Belongs to the methyltransferase superfamily. L-isoaspartyl/D-aspartyl protein methyltransferase family.</text>
</comment>
<dbReference type="PANTHER" id="PTHR11579">
    <property type="entry name" value="PROTEIN-L-ISOASPARTATE O-METHYLTRANSFERASE"/>
    <property type="match status" value="1"/>
</dbReference>
<comment type="caution">
    <text evidence="12">The sequence shown here is derived from an EMBL/GenBank/DDBJ whole genome shotgun (WGS) entry which is preliminary data.</text>
</comment>
<evidence type="ECO:0000256" key="10">
    <source>
        <dbReference type="ARBA" id="ARBA00031323"/>
    </source>
</evidence>
<dbReference type="CDD" id="cd02603">
    <property type="entry name" value="HAD_sEH-N_like"/>
    <property type="match status" value="1"/>
</dbReference>
<evidence type="ECO:0000256" key="4">
    <source>
        <dbReference type="ARBA" id="ARBA00013346"/>
    </source>
</evidence>
<dbReference type="SUPFAM" id="SSF109604">
    <property type="entry name" value="HD-domain/PDEase-like"/>
    <property type="match status" value="1"/>
</dbReference>